<proteinExistence type="predicted"/>
<dbReference type="EMBL" id="GEDG01023319">
    <property type="protein sequence ID" value="JAP16836.1"/>
    <property type="molecule type" value="Transcribed_RNA"/>
</dbReference>
<accession>A0A0V0H952</accession>
<name>A0A0V0H952_SOLCH</name>
<sequence length="103" mass="11387">MLLVFSPAARLEKRREENRGRQLLIVVAAYSLFTGCNSENRAKKGGRRGDFPCGFADGEKGRREGRNDGGQRLLALPTMVILAGRRRGRRGMGGEEAVKKRGK</sequence>
<reference evidence="1" key="1">
    <citation type="submission" date="2015-12" db="EMBL/GenBank/DDBJ databases">
        <title>Gene expression during late stages of embryo sac development: a critical building block for successful pollen-pistil interactions.</title>
        <authorList>
            <person name="Liu Y."/>
            <person name="Joly V."/>
            <person name="Sabar M."/>
            <person name="Matton D.P."/>
        </authorList>
    </citation>
    <scope>NUCLEOTIDE SEQUENCE</scope>
</reference>
<dbReference type="AlphaFoldDB" id="A0A0V0H952"/>
<evidence type="ECO:0000313" key="1">
    <source>
        <dbReference type="EMBL" id="JAP16836.1"/>
    </source>
</evidence>
<protein>
    <submittedName>
        <fullName evidence="1">Putative ovule protein</fullName>
    </submittedName>
</protein>
<feature type="non-terminal residue" evidence="1">
    <location>
        <position position="103"/>
    </location>
</feature>
<organism evidence="1">
    <name type="scientific">Solanum chacoense</name>
    <name type="common">Chaco potato</name>
    <dbReference type="NCBI Taxonomy" id="4108"/>
    <lineage>
        <taxon>Eukaryota</taxon>
        <taxon>Viridiplantae</taxon>
        <taxon>Streptophyta</taxon>
        <taxon>Embryophyta</taxon>
        <taxon>Tracheophyta</taxon>
        <taxon>Spermatophyta</taxon>
        <taxon>Magnoliopsida</taxon>
        <taxon>eudicotyledons</taxon>
        <taxon>Gunneridae</taxon>
        <taxon>Pentapetalae</taxon>
        <taxon>asterids</taxon>
        <taxon>lamiids</taxon>
        <taxon>Solanales</taxon>
        <taxon>Solanaceae</taxon>
        <taxon>Solanoideae</taxon>
        <taxon>Solaneae</taxon>
        <taxon>Solanum</taxon>
    </lineage>
</organism>